<comment type="caution">
    <text evidence="1">The sequence shown here is derived from an EMBL/GenBank/DDBJ whole genome shotgun (WGS) entry which is preliminary data.</text>
</comment>
<evidence type="ECO:0000313" key="1">
    <source>
        <dbReference type="EMBL" id="KAJ7564619.1"/>
    </source>
</evidence>
<gene>
    <name evidence="1" type="ORF">O6H91_02G026100</name>
</gene>
<sequence>MAIVCYSAALHAVSDDQKLEAMNNTLTFQYSQTRPLSEPSPADSNPFGDSDKITTRRVSNSKNNHLMSFEELRLSNCLKYGSEGVVRQEEVDLVSYEELKESTTQGLDCADHTDLENAQSKLRSKGHWRPDEDRKLIELVGHYGPHNWNLIAEKLQGRSGKSCRLRWFNQLDPSINRKPFTEEEEDRLLQAHRLHGNKWALIARLFPGRTDNAVKNHWHVIKARRHRERSRACSRKSDFLLKRNNKLGAYGETELTHPTHQLKRLSFDEEDSSVLDCSYAARNGFGDESPGSCRVYSAQEIGTVATLTLKERKMEMEDRPGRYAMEINSGLLRRAAQVQLDSSVKKSTLQSFLGLQSRKICDNSLDPGYMASAFCNVLRSSNGAASNYDRMPLTSIFVHEAPASSVCAAADFERDSIHRSIIPNCFDLMESGASTVLGKFMHEKSTMLEQEFHPSSTNLPSCIKQVQNKLPYSRLSVPPSSLISSSIEGENASNEKYFIVPQLIDFMGVGKV</sequence>
<dbReference type="EMBL" id="CM055093">
    <property type="protein sequence ID" value="KAJ7564619.1"/>
    <property type="molecule type" value="Genomic_DNA"/>
</dbReference>
<protein>
    <submittedName>
        <fullName evidence="1">Uncharacterized protein</fullName>
    </submittedName>
</protein>
<organism evidence="1 2">
    <name type="scientific">Diphasiastrum complanatum</name>
    <name type="common">Issler's clubmoss</name>
    <name type="synonym">Lycopodium complanatum</name>
    <dbReference type="NCBI Taxonomy" id="34168"/>
    <lineage>
        <taxon>Eukaryota</taxon>
        <taxon>Viridiplantae</taxon>
        <taxon>Streptophyta</taxon>
        <taxon>Embryophyta</taxon>
        <taxon>Tracheophyta</taxon>
        <taxon>Lycopodiopsida</taxon>
        <taxon>Lycopodiales</taxon>
        <taxon>Lycopodiaceae</taxon>
        <taxon>Lycopodioideae</taxon>
        <taxon>Diphasiastrum</taxon>
    </lineage>
</organism>
<proteinExistence type="predicted"/>
<evidence type="ECO:0000313" key="2">
    <source>
        <dbReference type="Proteomes" id="UP001162992"/>
    </source>
</evidence>
<accession>A0ACC2EDQ6</accession>
<reference evidence="2" key="1">
    <citation type="journal article" date="2024" name="Proc. Natl. Acad. Sci. U.S.A.">
        <title>Extraordinary preservation of gene collinearity over three hundred million years revealed in homosporous lycophytes.</title>
        <authorList>
            <person name="Li C."/>
            <person name="Wickell D."/>
            <person name="Kuo L.Y."/>
            <person name="Chen X."/>
            <person name="Nie B."/>
            <person name="Liao X."/>
            <person name="Peng D."/>
            <person name="Ji J."/>
            <person name="Jenkins J."/>
            <person name="Williams M."/>
            <person name="Shu S."/>
            <person name="Plott C."/>
            <person name="Barry K."/>
            <person name="Rajasekar S."/>
            <person name="Grimwood J."/>
            <person name="Han X."/>
            <person name="Sun S."/>
            <person name="Hou Z."/>
            <person name="He W."/>
            <person name="Dai G."/>
            <person name="Sun C."/>
            <person name="Schmutz J."/>
            <person name="Leebens-Mack J.H."/>
            <person name="Li F.W."/>
            <person name="Wang L."/>
        </authorList>
    </citation>
    <scope>NUCLEOTIDE SEQUENCE [LARGE SCALE GENOMIC DNA]</scope>
    <source>
        <strain evidence="2">cv. PW_Plant_1</strain>
    </source>
</reference>
<dbReference type="Proteomes" id="UP001162992">
    <property type="component" value="Chromosome 2"/>
</dbReference>
<name>A0ACC2EDQ6_DIPCM</name>
<keyword evidence="2" id="KW-1185">Reference proteome</keyword>